<keyword evidence="6 8" id="KW-0472">Membrane</keyword>
<evidence type="ECO:0000256" key="2">
    <source>
        <dbReference type="ARBA" id="ARBA00008335"/>
    </source>
</evidence>
<dbReference type="PRINTS" id="PR01036">
    <property type="entry name" value="TCRTETB"/>
</dbReference>
<dbReference type="STRING" id="4999.A0A1Y1UGY1"/>
<dbReference type="OrthoDB" id="10021397at2759"/>
<evidence type="ECO:0000313" key="11">
    <source>
        <dbReference type="Proteomes" id="UP000193218"/>
    </source>
</evidence>
<evidence type="ECO:0000256" key="7">
    <source>
        <dbReference type="SAM" id="MobiDB-lite"/>
    </source>
</evidence>
<feature type="transmembrane region" description="Helical" evidence="8">
    <location>
        <begin position="494"/>
        <end position="514"/>
    </location>
</feature>
<gene>
    <name evidence="10" type="ORF">BD324DRAFT_625537</name>
</gene>
<evidence type="ECO:0000256" key="6">
    <source>
        <dbReference type="ARBA" id="ARBA00023136"/>
    </source>
</evidence>
<dbReference type="SUPFAM" id="SSF103473">
    <property type="entry name" value="MFS general substrate transporter"/>
    <property type="match status" value="1"/>
</dbReference>
<reference evidence="10 11" key="1">
    <citation type="submission" date="2017-03" db="EMBL/GenBank/DDBJ databases">
        <title>Widespread Adenine N6-methylation of Active Genes in Fungi.</title>
        <authorList>
            <consortium name="DOE Joint Genome Institute"/>
            <person name="Mondo S.J."/>
            <person name="Dannebaum R.O."/>
            <person name="Kuo R.C."/>
            <person name="Louie K.B."/>
            <person name="Bewick A.J."/>
            <person name="Labutti K."/>
            <person name="Haridas S."/>
            <person name="Kuo A."/>
            <person name="Salamov A."/>
            <person name="Ahrendt S.R."/>
            <person name="Lau R."/>
            <person name="Bowen B.P."/>
            <person name="Lipzen A."/>
            <person name="Sullivan W."/>
            <person name="Andreopoulos W.B."/>
            <person name="Clum A."/>
            <person name="Lindquist E."/>
            <person name="Daum C."/>
            <person name="Northen T.R."/>
            <person name="Ramamoorthy G."/>
            <person name="Schmitz R.J."/>
            <person name="Gryganskyi A."/>
            <person name="Culley D."/>
            <person name="Magnuson J."/>
            <person name="James T.Y."/>
            <person name="O'Malley M.A."/>
            <person name="Stajich J.E."/>
            <person name="Spatafora J.W."/>
            <person name="Visel A."/>
            <person name="Grigoriev I.V."/>
        </authorList>
    </citation>
    <scope>NUCLEOTIDE SEQUENCE [LARGE SCALE GENOMIC DNA]</scope>
    <source>
        <strain evidence="10 11">NRRL Y-17943</strain>
    </source>
</reference>
<keyword evidence="5 8" id="KW-1133">Transmembrane helix</keyword>
<feature type="transmembrane region" description="Helical" evidence="8">
    <location>
        <begin position="322"/>
        <end position="341"/>
    </location>
</feature>
<feature type="domain" description="Major facilitator superfamily (MFS) profile" evidence="9">
    <location>
        <begin position="102"/>
        <end position="589"/>
    </location>
</feature>
<dbReference type="Proteomes" id="UP000193218">
    <property type="component" value="Unassembled WGS sequence"/>
</dbReference>
<feature type="transmembrane region" description="Helical" evidence="8">
    <location>
        <begin position="403"/>
        <end position="421"/>
    </location>
</feature>
<dbReference type="FunCoup" id="A0A1Y1UGY1">
    <property type="interactions" value="15"/>
</dbReference>
<dbReference type="GeneID" id="33557618"/>
<evidence type="ECO:0000259" key="9">
    <source>
        <dbReference type="PROSITE" id="PS50850"/>
    </source>
</evidence>
<feature type="transmembrane region" description="Helical" evidence="8">
    <location>
        <begin position="428"/>
        <end position="448"/>
    </location>
</feature>
<keyword evidence="4 8" id="KW-0812">Transmembrane</keyword>
<feature type="transmembrane region" description="Helical" evidence="8">
    <location>
        <begin position="362"/>
        <end position="383"/>
    </location>
</feature>
<dbReference type="Pfam" id="PF07690">
    <property type="entry name" value="MFS_1"/>
    <property type="match status" value="1"/>
</dbReference>
<organism evidence="10 11">
    <name type="scientific">Kockovaella imperatae</name>
    <dbReference type="NCBI Taxonomy" id="4999"/>
    <lineage>
        <taxon>Eukaryota</taxon>
        <taxon>Fungi</taxon>
        <taxon>Dikarya</taxon>
        <taxon>Basidiomycota</taxon>
        <taxon>Agaricomycotina</taxon>
        <taxon>Tremellomycetes</taxon>
        <taxon>Tremellales</taxon>
        <taxon>Cuniculitremaceae</taxon>
        <taxon>Kockovaella</taxon>
    </lineage>
</organism>
<accession>A0A1Y1UGY1</accession>
<feature type="transmembrane region" description="Helical" evidence="8">
    <location>
        <begin position="168"/>
        <end position="187"/>
    </location>
</feature>
<dbReference type="AlphaFoldDB" id="A0A1Y1UGY1"/>
<evidence type="ECO:0000256" key="4">
    <source>
        <dbReference type="ARBA" id="ARBA00022692"/>
    </source>
</evidence>
<feature type="region of interest" description="Disordered" evidence="7">
    <location>
        <begin position="32"/>
        <end position="72"/>
    </location>
</feature>
<dbReference type="InterPro" id="IPR020846">
    <property type="entry name" value="MFS_dom"/>
</dbReference>
<feature type="transmembrane region" description="Helical" evidence="8">
    <location>
        <begin position="253"/>
        <end position="275"/>
    </location>
</feature>
<dbReference type="EMBL" id="NBSH01000006">
    <property type="protein sequence ID" value="ORX37282.1"/>
    <property type="molecule type" value="Genomic_DNA"/>
</dbReference>
<proteinExistence type="inferred from homology"/>
<feature type="compositionally biased region" description="Basic and acidic residues" evidence="7">
    <location>
        <begin position="32"/>
        <end position="46"/>
    </location>
</feature>
<dbReference type="Gene3D" id="1.20.1250.20">
    <property type="entry name" value="MFS general substrate transporter like domains"/>
    <property type="match status" value="2"/>
</dbReference>
<feature type="compositionally biased region" description="Basic and acidic residues" evidence="7">
    <location>
        <begin position="52"/>
        <end position="72"/>
    </location>
</feature>
<dbReference type="CDD" id="cd17502">
    <property type="entry name" value="MFS_Azr1_MDR_like"/>
    <property type="match status" value="1"/>
</dbReference>
<evidence type="ECO:0000313" key="10">
    <source>
        <dbReference type="EMBL" id="ORX37282.1"/>
    </source>
</evidence>
<feature type="transmembrane region" description="Helical" evidence="8">
    <location>
        <begin position="295"/>
        <end position="316"/>
    </location>
</feature>
<evidence type="ECO:0000256" key="3">
    <source>
        <dbReference type="ARBA" id="ARBA00022448"/>
    </source>
</evidence>
<name>A0A1Y1UGY1_9TREE</name>
<sequence length="609" mass="65794">MSQSEQARAEFAVIGLTSDIEANERILEDARLATESKSRGDVEKARTGGLDRLAESETDGEHRKDRVGSSVEVEAKERICEKQADATDHEGTVQPENNLIVVMIALNLISFISALDQSILATALPTIAGELNASHSEYSWIGTSYLLGQTLLTPLNGRLSDITGRKPMLYGAIGFMLVFSALSGAAQNVRWLIVARFFTGLGGGSIVSLSIIIISDVVPMRKRASYQGYTGASFGIASVIGPILGGVLTQKTSWRWCFYINLPTCGVALILLIFFLKLNRPQGQDLAQLRRSFDFVGLTIVMASAALLIVGFSTAADHGFGAPGAYGVIIAGVVVAALAIVHSLTTKKNAVLPRRYLTTRTTVFFSIGSFLNSLLLLSVTYLLPQFFQGVRGFDPLRAGESVIPFSVLVSVFVILSGQITTRWKQPRPVVWIGLALTSIGYGVFYRVLRPEFSLAAQEAVQLLPGIGQGLAIQSPMMVIQAAMPQKDMAASMSAWILLRSIAAGVGLAVFTALLNSELRTRFSKIPGYGTEFIVPSSAEDYRKLHDLPDSLRATVIDAFASSFGVCFLVGAGLLAFAFFVSLLISHCMICPSRLVDHSLHQELQTRPDY</sequence>
<feature type="transmembrane region" description="Helical" evidence="8">
    <location>
        <begin position="558"/>
        <end position="584"/>
    </location>
</feature>
<evidence type="ECO:0000256" key="5">
    <source>
        <dbReference type="ARBA" id="ARBA00022989"/>
    </source>
</evidence>
<comment type="subcellular location">
    <subcellularLocation>
        <location evidence="1">Endomembrane system</location>
        <topology evidence="1">Multi-pass membrane protein</topology>
    </subcellularLocation>
</comment>
<dbReference type="PANTHER" id="PTHR23501:SF102">
    <property type="entry name" value="DRUG TRANSPORTER, PUTATIVE (AFU_ORTHOLOGUE AFUA_3G08530)-RELATED"/>
    <property type="match status" value="1"/>
</dbReference>
<evidence type="ECO:0000256" key="8">
    <source>
        <dbReference type="SAM" id="Phobius"/>
    </source>
</evidence>
<dbReference type="RefSeq" id="XP_021871320.1">
    <property type="nucleotide sequence ID" value="XM_022015809.1"/>
</dbReference>
<evidence type="ECO:0000256" key="1">
    <source>
        <dbReference type="ARBA" id="ARBA00004127"/>
    </source>
</evidence>
<dbReference type="InterPro" id="IPR011701">
    <property type="entry name" value="MFS"/>
</dbReference>
<comment type="similarity">
    <text evidence="2">Belongs to the major facilitator superfamily.</text>
</comment>
<feature type="transmembrane region" description="Helical" evidence="8">
    <location>
        <begin position="193"/>
        <end position="214"/>
    </location>
</feature>
<dbReference type="PROSITE" id="PS50850">
    <property type="entry name" value="MFS"/>
    <property type="match status" value="1"/>
</dbReference>
<dbReference type="InParanoid" id="A0A1Y1UGY1"/>
<dbReference type="PANTHER" id="PTHR23501">
    <property type="entry name" value="MAJOR FACILITATOR SUPERFAMILY"/>
    <property type="match status" value="1"/>
</dbReference>
<dbReference type="InterPro" id="IPR036259">
    <property type="entry name" value="MFS_trans_sf"/>
</dbReference>
<keyword evidence="11" id="KW-1185">Reference proteome</keyword>
<keyword evidence="3" id="KW-0813">Transport</keyword>
<feature type="transmembrane region" description="Helical" evidence="8">
    <location>
        <begin position="226"/>
        <end position="247"/>
    </location>
</feature>
<dbReference type="GO" id="GO:0012505">
    <property type="term" value="C:endomembrane system"/>
    <property type="evidence" value="ECO:0007669"/>
    <property type="project" value="UniProtKB-SubCell"/>
</dbReference>
<dbReference type="GO" id="GO:0022857">
    <property type="term" value="F:transmembrane transporter activity"/>
    <property type="evidence" value="ECO:0007669"/>
    <property type="project" value="InterPro"/>
</dbReference>
<dbReference type="GO" id="GO:0005886">
    <property type="term" value="C:plasma membrane"/>
    <property type="evidence" value="ECO:0007669"/>
    <property type="project" value="TreeGrafter"/>
</dbReference>
<comment type="caution">
    <text evidence="10">The sequence shown here is derived from an EMBL/GenBank/DDBJ whole genome shotgun (WGS) entry which is preliminary data.</text>
</comment>
<protein>
    <submittedName>
        <fullName evidence="10">Major facilitator superfamily domain-containing protein</fullName>
    </submittedName>
</protein>
<dbReference type="FunFam" id="1.20.1720.10:FF:000013">
    <property type="entry name" value="Related to multidrug resistance proteins"/>
    <property type="match status" value="1"/>
</dbReference>